<dbReference type="Proteomes" id="UP001295794">
    <property type="component" value="Unassembled WGS sequence"/>
</dbReference>
<organism evidence="2 3">
    <name type="scientific">Mycena citricolor</name>
    <dbReference type="NCBI Taxonomy" id="2018698"/>
    <lineage>
        <taxon>Eukaryota</taxon>
        <taxon>Fungi</taxon>
        <taxon>Dikarya</taxon>
        <taxon>Basidiomycota</taxon>
        <taxon>Agaricomycotina</taxon>
        <taxon>Agaricomycetes</taxon>
        <taxon>Agaricomycetidae</taxon>
        <taxon>Agaricales</taxon>
        <taxon>Marasmiineae</taxon>
        <taxon>Mycenaceae</taxon>
        <taxon>Mycena</taxon>
    </lineage>
</organism>
<accession>A0AAD2HLG1</accession>
<evidence type="ECO:0000256" key="1">
    <source>
        <dbReference type="SAM" id="MobiDB-lite"/>
    </source>
</evidence>
<keyword evidence="3" id="KW-1185">Reference proteome</keyword>
<dbReference type="AlphaFoldDB" id="A0AAD2HLG1"/>
<evidence type="ECO:0000313" key="2">
    <source>
        <dbReference type="EMBL" id="CAK5276993.1"/>
    </source>
</evidence>
<feature type="non-terminal residue" evidence="2">
    <location>
        <position position="1"/>
    </location>
</feature>
<reference evidence="2" key="1">
    <citation type="submission" date="2023-11" db="EMBL/GenBank/DDBJ databases">
        <authorList>
            <person name="De Vega J J."/>
            <person name="De Vega J J."/>
        </authorList>
    </citation>
    <scope>NUCLEOTIDE SEQUENCE</scope>
</reference>
<feature type="compositionally biased region" description="Low complexity" evidence="1">
    <location>
        <begin position="62"/>
        <end position="72"/>
    </location>
</feature>
<feature type="region of interest" description="Disordered" evidence="1">
    <location>
        <begin position="54"/>
        <end position="82"/>
    </location>
</feature>
<comment type="caution">
    <text evidence="2">The sequence shown here is derived from an EMBL/GenBank/DDBJ whole genome shotgun (WGS) entry which is preliminary data.</text>
</comment>
<protein>
    <submittedName>
        <fullName evidence="2">Uncharacterized protein</fullName>
    </submittedName>
</protein>
<dbReference type="EMBL" id="CAVNYO010000417">
    <property type="protein sequence ID" value="CAK5276993.1"/>
    <property type="molecule type" value="Genomic_DNA"/>
</dbReference>
<gene>
    <name evidence="2" type="ORF">MYCIT1_LOCUS25729</name>
</gene>
<proteinExistence type="predicted"/>
<evidence type="ECO:0000313" key="3">
    <source>
        <dbReference type="Proteomes" id="UP001295794"/>
    </source>
</evidence>
<sequence>RSKIETEIDTSCLAKSSLIKIIYVLCSLVGAKFPEIRSREDPVSRLLTQVLSSSRRARARTSRWSTRSGSPRRVQKAGSPSYTYSIVISP</sequence>
<name>A0AAD2HLG1_9AGAR</name>
<feature type="non-terminal residue" evidence="2">
    <location>
        <position position="90"/>
    </location>
</feature>